<keyword evidence="1" id="KW-0479">Metal-binding</keyword>
<dbReference type="SUPFAM" id="SSF55008">
    <property type="entry name" value="HMA, heavy metal-associated domain"/>
    <property type="match status" value="1"/>
</dbReference>
<dbReference type="AlphaFoldDB" id="A0A853GXR2"/>
<evidence type="ECO:0000313" key="4">
    <source>
        <dbReference type="Proteomes" id="UP000554144"/>
    </source>
</evidence>
<gene>
    <name evidence="3" type="ORF">H0A62_03035</name>
</gene>
<dbReference type="CDD" id="cd00371">
    <property type="entry name" value="HMA"/>
    <property type="match status" value="1"/>
</dbReference>
<dbReference type="EMBL" id="JACCEV010000001">
    <property type="protein sequence ID" value="NYT84570.1"/>
    <property type="molecule type" value="Genomic_DNA"/>
</dbReference>
<dbReference type="Gene3D" id="3.30.70.100">
    <property type="match status" value="1"/>
</dbReference>
<dbReference type="InterPro" id="IPR006121">
    <property type="entry name" value="HMA_dom"/>
</dbReference>
<name>A0A853GXR2_9BURK</name>
<dbReference type="Pfam" id="PF00403">
    <property type="entry name" value="HMA"/>
    <property type="match status" value="1"/>
</dbReference>
<dbReference type="RefSeq" id="WP_130038269.1">
    <property type="nucleotide sequence ID" value="NZ_JACCEV010000001.1"/>
</dbReference>
<dbReference type="PRINTS" id="PR00946">
    <property type="entry name" value="HGSCAVENGER"/>
</dbReference>
<dbReference type="FunFam" id="3.30.70.100:FF:000001">
    <property type="entry name" value="ATPase copper transporting beta"/>
    <property type="match status" value="1"/>
</dbReference>
<reference evidence="3 4" key="1">
    <citation type="submission" date="2020-07" db="EMBL/GenBank/DDBJ databases">
        <title>Taxonomic revisions and descriptions of new bacterial species based on genomic comparisons in the high-G+C-content subgroup of the family Alcaligenaceae.</title>
        <authorList>
            <person name="Szabo A."/>
            <person name="Felfoldi T."/>
        </authorList>
    </citation>
    <scope>NUCLEOTIDE SEQUENCE [LARGE SCALE GENOMIC DNA]</scope>
    <source>
        <strain evidence="3 4">DSM 25667</strain>
    </source>
</reference>
<keyword evidence="4" id="KW-1185">Reference proteome</keyword>
<evidence type="ECO:0000256" key="1">
    <source>
        <dbReference type="ARBA" id="ARBA00022723"/>
    </source>
</evidence>
<dbReference type="PROSITE" id="PS50846">
    <property type="entry name" value="HMA_2"/>
    <property type="match status" value="1"/>
</dbReference>
<dbReference type="Proteomes" id="UP000554144">
    <property type="component" value="Unassembled WGS sequence"/>
</dbReference>
<comment type="caution">
    <text evidence="3">The sequence shown here is derived from an EMBL/GenBank/DDBJ whole genome shotgun (WGS) entry which is preliminary data.</text>
</comment>
<evidence type="ECO:0000313" key="3">
    <source>
        <dbReference type="EMBL" id="NYT84570.1"/>
    </source>
</evidence>
<dbReference type="OrthoDB" id="8689139at2"/>
<protein>
    <submittedName>
        <fullName evidence="3">Heavy-metal-associated domain-containing protein</fullName>
    </submittedName>
</protein>
<evidence type="ECO:0000259" key="2">
    <source>
        <dbReference type="PROSITE" id="PS50846"/>
    </source>
</evidence>
<dbReference type="InterPro" id="IPR001802">
    <property type="entry name" value="MerP/CopZ"/>
</dbReference>
<feature type="domain" description="HMA" evidence="2">
    <location>
        <begin position="2"/>
        <end position="68"/>
    </location>
</feature>
<accession>A0A853GXR2</accession>
<organism evidence="3 4">
    <name type="scientific">Pollutimonas harenae</name>
    <dbReference type="NCBI Taxonomy" id="657015"/>
    <lineage>
        <taxon>Bacteria</taxon>
        <taxon>Pseudomonadati</taxon>
        <taxon>Pseudomonadota</taxon>
        <taxon>Betaproteobacteria</taxon>
        <taxon>Burkholderiales</taxon>
        <taxon>Alcaligenaceae</taxon>
        <taxon>Pollutimonas</taxon>
    </lineage>
</organism>
<dbReference type="InterPro" id="IPR036163">
    <property type="entry name" value="HMA_dom_sf"/>
</dbReference>
<dbReference type="GO" id="GO:0046872">
    <property type="term" value="F:metal ion binding"/>
    <property type="evidence" value="ECO:0007669"/>
    <property type="project" value="UniProtKB-KW"/>
</dbReference>
<proteinExistence type="predicted"/>
<sequence length="84" mass="8542">MQIGVLKLAGLQTEQCAATLAGALKAINGVSSVEVSFKNSKATVSFNEEQVSTQRLQVAVEDAGYQIAKPVHGEDGACCGGCGG</sequence>